<dbReference type="InterPro" id="IPR026256">
    <property type="entry name" value="TfoX-like_gammaprotbact"/>
</dbReference>
<dbReference type="PIRSF" id="PIRSF028788">
    <property type="entry name" value="TfoX_Sxy"/>
    <property type="match status" value="1"/>
</dbReference>
<dbReference type="SUPFAM" id="SSF159894">
    <property type="entry name" value="YgaC/TfoX-N like"/>
    <property type="match status" value="1"/>
</dbReference>
<evidence type="ECO:0000259" key="1">
    <source>
        <dbReference type="Pfam" id="PF04993"/>
    </source>
</evidence>
<dbReference type="Proteomes" id="UP000037315">
    <property type="component" value="Unassembled WGS sequence"/>
</dbReference>
<evidence type="ECO:0000259" key="2">
    <source>
        <dbReference type="Pfam" id="PF04994"/>
    </source>
</evidence>
<dbReference type="STRING" id="1121863.GCA_000621185_00167"/>
<dbReference type="PATRIC" id="fig|1656095.3.peg.3152"/>
<dbReference type="EMBL" id="LFEJ01000022">
    <property type="protein sequence ID" value="KMV33615.1"/>
    <property type="molecule type" value="Genomic_DNA"/>
</dbReference>
<feature type="domain" description="TfoX C-terminal" evidence="2">
    <location>
        <begin position="116"/>
        <end position="194"/>
    </location>
</feature>
<feature type="domain" description="TfoX N-terminal" evidence="1">
    <location>
        <begin position="15"/>
        <end position="99"/>
    </location>
</feature>
<dbReference type="Gene3D" id="1.10.150.20">
    <property type="entry name" value="5' to 3' exonuclease, C-terminal subdomain"/>
    <property type="match status" value="1"/>
</dbReference>
<keyword evidence="4" id="KW-1185">Reference proteome</keyword>
<reference evidence="3 4" key="1">
    <citation type="submission" date="2015-06" db="EMBL/GenBank/DDBJ databases">
        <title>Genome sequencing of Cronobacter sp. strain DJ34 isolated from petroleum contaminated sludge of Duliajan Oil Fields, Assam, India.</title>
        <authorList>
            <person name="Pal S."/>
            <person name="Banerjee T.D."/>
            <person name="Roy A."/>
            <person name="Sar P."/>
            <person name="Kazy S.K."/>
        </authorList>
    </citation>
    <scope>NUCLEOTIDE SEQUENCE [LARGE SCALE GENOMIC DNA]</scope>
    <source>
        <strain evidence="3 4">DJ34</strain>
    </source>
</reference>
<gene>
    <name evidence="3" type="ORF">ACH50_16835</name>
</gene>
<accession>A0A0J8VM66</accession>
<name>A0A0J8VM66_9ENTR</name>
<dbReference type="Pfam" id="PF04993">
    <property type="entry name" value="TfoX_N"/>
    <property type="match status" value="1"/>
</dbReference>
<evidence type="ECO:0000313" key="4">
    <source>
        <dbReference type="Proteomes" id="UP000037315"/>
    </source>
</evidence>
<dbReference type="PANTHER" id="PTHR36121">
    <property type="entry name" value="PROTEIN SXY"/>
    <property type="match status" value="1"/>
</dbReference>
<sequence length="204" mass="23461">MNKISKDTICNVQRALSSLGQIRSRALFGGYGLSIENTMFGMVADGGFYLRMSVLCAEQSWMRNAEQLTFTRRGRSIALNYYLVGDTLWNNPIQLREQAWISLVGAQHERAQRETERRLKDLPNLTLQMETLLWEAGIKNVEMLRACGAKESWLRLRKINKNLGLKILYALEGALSETHEAALPADIRRELNEWFQRYSKPLHS</sequence>
<dbReference type="Gene3D" id="3.30.1460.30">
    <property type="entry name" value="YgaC/TfoX-N like chaperone"/>
    <property type="match status" value="1"/>
</dbReference>
<dbReference type="InterPro" id="IPR007077">
    <property type="entry name" value="TfoX_C"/>
</dbReference>
<dbReference type="GO" id="GO:0030420">
    <property type="term" value="P:establishment of competence for transformation"/>
    <property type="evidence" value="ECO:0007669"/>
    <property type="project" value="InterPro"/>
</dbReference>
<evidence type="ECO:0000313" key="3">
    <source>
        <dbReference type="EMBL" id="KMV33615.1"/>
    </source>
</evidence>
<dbReference type="InterPro" id="IPR047525">
    <property type="entry name" value="TfoX-like"/>
</dbReference>
<dbReference type="RefSeq" id="WP_024556959.1">
    <property type="nucleotide sequence ID" value="NZ_LFEJ01000022.1"/>
</dbReference>
<dbReference type="InterPro" id="IPR007076">
    <property type="entry name" value="TfoX_N"/>
</dbReference>
<organism evidence="3 4">
    <name type="scientific">Franconibacter pulveris</name>
    <dbReference type="NCBI Taxonomy" id="435910"/>
    <lineage>
        <taxon>Bacteria</taxon>
        <taxon>Pseudomonadati</taxon>
        <taxon>Pseudomonadota</taxon>
        <taxon>Gammaproteobacteria</taxon>
        <taxon>Enterobacterales</taxon>
        <taxon>Enterobacteriaceae</taxon>
        <taxon>Franconibacter</taxon>
    </lineage>
</organism>
<dbReference type="AlphaFoldDB" id="A0A0J8VM66"/>
<protein>
    <submittedName>
        <fullName evidence="3">Competence protein</fullName>
    </submittedName>
</protein>
<dbReference type="Pfam" id="PF04994">
    <property type="entry name" value="TfoX_C"/>
    <property type="match status" value="1"/>
</dbReference>
<dbReference type="OrthoDB" id="4225809at2"/>
<comment type="caution">
    <text evidence="3">The sequence shown here is derived from an EMBL/GenBank/DDBJ whole genome shotgun (WGS) entry which is preliminary data.</text>
</comment>
<proteinExistence type="predicted"/>
<dbReference type="PANTHER" id="PTHR36121:SF1">
    <property type="entry name" value="PROTEIN SXY"/>
    <property type="match status" value="1"/>
</dbReference>